<dbReference type="InterPro" id="IPR036879">
    <property type="entry name" value="TF_MADSbox_sf"/>
</dbReference>
<name>A0AA41VMH2_PAPNU</name>
<comment type="subcellular location">
    <subcellularLocation>
        <location evidence="1">Nucleus</location>
    </subcellularLocation>
</comment>
<dbReference type="PRINTS" id="PR00404">
    <property type="entry name" value="MADSDOMAIN"/>
</dbReference>
<keyword evidence="3" id="KW-0238">DNA-binding</keyword>
<evidence type="ECO:0000256" key="5">
    <source>
        <dbReference type="ARBA" id="ARBA00023242"/>
    </source>
</evidence>
<feature type="domain" description="MADS-box" evidence="6">
    <location>
        <begin position="1"/>
        <end position="49"/>
    </location>
</feature>
<dbReference type="Pfam" id="PF00319">
    <property type="entry name" value="SRF-TF"/>
    <property type="match status" value="1"/>
</dbReference>
<protein>
    <recommendedName>
        <fullName evidence="6">MADS-box domain-containing protein</fullName>
    </recommendedName>
</protein>
<dbReference type="PROSITE" id="PS50066">
    <property type="entry name" value="MADS_BOX_2"/>
    <property type="match status" value="1"/>
</dbReference>
<dbReference type="SMART" id="SM00432">
    <property type="entry name" value="MADS"/>
    <property type="match status" value="1"/>
</dbReference>
<evidence type="ECO:0000256" key="2">
    <source>
        <dbReference type="ARBA" id="ARBA00023015"/>
    </source>
</evidence>
<dbReference type="EMBL" id="JAJJMA010253415">
    <property type="protein sequence ID" value="MCL7044032.1"/>
    <property type="molecule type" value="Genomic_DNA"/>
</dbReference>
<dbReference type="GO" id="GO:0045944">
    <property type="term" value="P:positive regulation of transcription by RNA polymerase II"/>
    <property type="evidence" value="ECO:0007669"/>
    <property type="project" value="InterPro"/>
</dbReference>
<dbReference type="GO" id="GO:0005634">
    <property type="term" value="C:nucleus"/>
    <property type="evidence" value="ECO:0007669"/>
    <property type="project" value="UniProtKB-SubCell"/>
</dbReference>
<accession>A0AA41VMH2</accession>
<dbReference type="GO" id="GO:0000978">
    <property type="term" value="F:RNA polymerase II cis-regulatory region sequence-specific DNA binding"/>
    <property type="evidence" value="ECO:0007669"/>
    <property type="project" value="TreeGrafter"/>
</dbReference>
<keyword evidence="8" id="KW-1185">Reference proteome</keyword>
<dbReference type="GO" id="GO:0046983">
    <property type="term" value="F:protein dimerization activity"/>
    <property type="evidence" value="ECO:0007669"/>
    <property type="project" value="InterPro"/>
</dbReference>
<evidence type="ECO:0000256" key="1">
    <source>
        <dbReference type="ARBA" id="ARBA00004123"/>
    </source>
</evidence>
<dbReference type="InterPro" id="IPR033897">
    <property type="entry name" value="SRF-like_MADS-box"/>
</dbReference>
<evidence type="ECO:0000256" key="3">
    <source>
        <dbReference type="ARBA" id="ARBA00023125"/>
    </source>
</evidence>
<dbReference type="Gene3D" id="3.40.1810.10">
    <property type="entry name" value="Transcription factor, MADS-box"/>
    <property type="match status" value="1"/>
</dbReference>
<dbReference type="PANTHER" id="PTHR11945">
    <property type="entry name" value="MADS BOX PROTEIN"/>
    <property type="match status" value="1"/>
</dbReference>
<dbReference type="FunFam" id="3.40.1810.10:FF:000024">
    <property type="entry name" value="Agamous-like MADS-box protein AGL80"/>
    <property type="match status" value="1"/>
</dbReference>
<evidence type="ECO:0000313" key="7">
    <source>
        <dbReference type="EMBL" id="MCL7044032.1"/>
    </source>
</evidence>
<keyword evidence="5" id="KW-0539">Nucleus</keyword>
<evidence type="ECO:0000256" key="4">
    <source>
        <dbReference type="ARBA" id="ARBA00023163"/>
    </source>
</evidence>
<evidence type="ECO:0000259" key="6">
    <source>
        <dbReference type="PROSITE" id="PS50066"/>
    </source>
</evidence>
<proteinExistence type="predicted"/>
<dbReference type="GO" id="GO:0000981">
    <property type="term" value="F:DNA-binding transcription factor activity, RNA polymerase II-specific"/>
    <property type="evidence" value="ECO:0007669"/>
    <property type="project" value="InterPro"/>
</dbReference>
<organism evidence="7 8">
    <name type="scientific">Papaver nudicaule</name>
    <name type="common">Iceland poppy</name>
    <dbReference type="NCBI Taxonomy" id="74823"/>
    <lineage>
        <taxon>Eukaryota</taxon>
        <taxon>Viridiplantae</taxon>
        <taxon>Streptophyta</taxon>
        <taxon>Embryophyta</taxon>
        <taxon>Tracheophyta</taxon>
        <taxon>Spermatophyta</taxon>
        <taxon>Magnoliopsida</taxon>
        <taxon>Ranunculales</taxon>
        <taxon>Papaveraceae</taxon>
        <taxon>Papaveroideae</taxon>
        <taxon>Papaver</taxon>
    </lineage>
</organism>
<dbReference type="SUPFAM" id="SSF55455">
    <property type="entry name" value="SRF-like"/>
    <property type="match status" value="1"/>
</dbReference>
<keyword evidence="2" id="KW-0805">Transcription regulation</keyword>
<gene>
    <name evidence="7" type="ORF">MKW94_027134</name>
</gene>
<dbReference type="Proteomes" id="UP001177140">
    <property type="component" value="Unassembled WGS sequence"/>
</dbReference>
<keyword evidence="4" id="KW-0804">Transcription</keyword>
<comment type="caution">
    <text evidence="7">The sequence shown here is derived from an EMBL/GenBank/DDBJ whole genome shotgun (WGS) entry which is preliminary data.</text>
</comment>
<dbReference type="CDD" id="cd00266">
    <property type="entry name" value="MADS_SRF_like"/>
    <property type="match status" value="1"/>
</dbReference>
<dbReference type="AlphaFoldDB" id="A0AA41VMH2"/>
<reference evidence="7" key="1">
    <citation type="submission" date="2022-03" db="EMBL/GenBank/DDBJ databases">
        <title>A functionally conserved STORR gene fusion in Papaver species that diverged 16.8 million years ago.</title>
        <authorList>
            <person name="Catania T."/>
        </authorList>
    </citation>
    <scope>NUCLEOTIDE SEQUENCE</scope>
    <source>
        <strain evidence="7">S-191538</strain>
    </source>
</reference>
<evidence type="ECO:0000313" key="8">
    <source>
        <dbReference type="Proteomes" id="UP001177140"/>
    </source>
</evidence>
<dbReference type="PANTHER" id="PTHR11945:SF387">
    <property type="entry name" value="AGAMOUS-LIKE MADS-BOX PROTEIN AGL80"/>
    <property type="match status" value="1"/>
</dbReference>
<dbReference type="InterPro" id="IPR002100">
    <property type="entry name" value="TF_MADSbox"/>
</dbReference>
<sequence>MARNKVKLAYIVNDAARRAAFRKRRKGLMKKVSELSTLCGVTACAIVYGPDDPQPQVWPEQPDVHRTLMRFKSLSLLEQTSRQFNQEDFLKKRIGKMAAQYSKLRQQNRYMEINQIYNLAMDGTCSIPVHDDSDIVDLLWLLDEKKKEVQRKLLGLKVAPTLPNILTPNTSSDVFTTPPDANTADLIFNNNVNYVGVANGSGINGGPMTVGYMYGGVVNHYSHGGVTYNGTGTSTPQPDDQMVNYLAANTSSDVFTTPDATDANTIVIPNASIADFINANINVGVVNGSGITGVTGGGVYGGFVNHYSQGGVNFNGTGTSIPQSDGQTVNYFYEGNQNNNSQMMGGRVPPPSYNGGTGTSAYIFDNNSVGGGGVPTTSYNGGTGTYANIFDKNNAQGGGVPTTSYNGVAGTYANIFDKKNARGGIVPPPSYNGIADTWAEIFNNNSAGGGGVPPYNEGKGTLEDIININNNSTTWMMPANNSYVPTNNM</sequence>